<evidence type="ECO:0000313" key="2">
    <source>
        <dbReference type="EMBL" id="CAN61961.1"/>
    </source>
</evidence>
<accession>A5C094</accession>
<organism evidence="2">
    <name type="scientific">Vitis vinifera</name>
    <name type="common">Grape</name>
    <dbReference type="NCBI Taxonomy" id="29760"/>
    <lineage>
        <taxon>Eukaryota</taxon>
        <taxon>Viridiplantae</taxon>
        <taxon>Streptophyta</taxon>
        <taxon>Embryophyta</taxon>
        <taxon>Tracheophyta</taxon>
        <taxon>Spermatophyta</taxon>
        <taxon>Magnoliopsida</taxon>
        <taxon>eudicotyledons</taxon>
        <taxon>Gunneridae</taxon>
        <taxon>Pentapetalae</taxon>
        <taxon>rosids</taxon>
        <taxon>Vitales</taxon>
        <taxon>Vitaceae</taxon>
        <taxon>Viteae</taxon>
        <taxon>Vitis</taxon>
    </lineage>
</organism>
<feature type="compositionally biased region" description="Basic and acidic residues" evidence="1">
    <location>
        <begin position="80"/>
        <end position="101"/>
    </location>
</feature>
<proteinExistence type="predicted"/>
<dbReference type="AlphaFoldDB" id="A5C094"/>
<feature type="region of interest" description="Disordered" evidence="1">
    <location>
        <begin position="1"/>
        <end position="36"/>
    </location>
</feature>
<gene>
    <name evidence="2" type="ORF">VITISV_013620</name>
</gene>
<evidence type="ECO:0000256" key="1">
    <source>
        <dbReference type="SAM" id="MobiDB-lite"/>
    </source>
</evidence>
<reference evidence="2" key="1">
    <citation type="journal article" date="2007" name="PLoS ONE">
        <title>The first genome sequence of an elite grapevine cultivar (Pinot noir Vitis vinifera L.): coping with a highly heterozygous genome.</title>
        <authorList>
            <person name="Velasco R."/>
            <person name="Zharkikh A."/>
            <person name="Troggio M."/>
            <person name="Cartwright D.A."/>
            <person name="Cestaro A."/>
            <person name="Pruss D."/>
            <person name="Pindo M."/>
            <person name="FitzGerald L.M."/>
            <person name="Vezzulli S."/>
            <person name="Reid J."/>
            <person name="Malacarne G."/>
            <person name="Iliev D."/>
            <person name="Coppola G."/>
            <person name="Wardell B."/>
            <person name="Micheletti D."/>
            <person name="Macalma T."/>
            <person name="Facci M."/>
            <person name="Mitchell J.T."/>
            <person name="Perazzolli M."/>
            <person name="Eldredge G."/>
            <person name="Gatto P."/>
            <person name="Oyzerski R."/>
            <person name="Moretto M."/>
            <person name="Gutin N."/>
            <person name="Stefanini M."/>
            <person name="Chen Y."/>
            <person name="Segala C."/>
            <person name="Davenport C."/>
            <person name="Dematte L."/>
            <person name="Mraz A."/>
            <person name="Battilana J."/>
            <person name="Stormo K."/>
            <person name="Costa F."/>
            <person name="Tao Q."/>
            <person name="Si-Ammour A."/>
            <person name="Harkins T."/>
            <person name="Lackey A."/>
            <person name="Perbost C."/>
            <person name="Taillon B."/>
            <person name="Stella A."/>
            <person name="Solovyev V."/>
            <person name="Fawcett J.A."/>
            <person name="Sterck L."/>
            <person name="Vandepoele K."/>
            <person name="Grando S.M."/>
            <person name="Toppo S."/>
            <person name="Moser C."/>
            <person name="Lanchbury J."/>
            <person name="Bogden R."/>
            <person name="Skolnick M."/>
            <person name="Sgaramella V."/>
            <person name="Bhatnagar S.K."/>
            <person name="Fontana P."/>
            <person name="Gutin A."/>
            <person name="Van de Peer Y."/>
            <person name="Salamini F."/>
            <person name="Viola R."/>
        </authorList>
    </citation>
    <scope>NUCLEOTIDE SEQUENCE</scope>
</reference>
<sequence>MECLQRSHQIVMASNTPQKHASTRQPQGSLGSHKGLWDARPQHWRRLWEPLFSQRRRCPHLPGAARRLEETKAISNSAKPWKDDNWRSSDKCRLSFRKQQD</sequence>
<protein>
    <submittedName>
        <fullName evidence="2">Uncharacterized protein</fullName>
    </submittedName>
</protein>
<feature type="compositionally biased region" description="Polar residues" evidence="1">
    <location>
        <begin position="1"/>
        <end position="30"/>
    </location>
</feature>
<feature type="region of interest" description="Disordered" evidence="1">
    <location>
        <begin position="69"/>
        <end position="101"/>
    </location>
</feature>
<dbReference type="EMBL" id="AM477521">
    <property type="protein sequence ID" value="CAN61961.1"/>
    <property type="molecule type" value="Genomic_DNA"/>
</dbReference>
<name>A5C094_VITVI</name>